<sequence length="251" mass="27419">MSEDIIRELQQFQQHAENLQQLMSDMHDQVPRSSEGTDAQGAVSVALGADGLPEVIKVASDWQRRRPAGDLGSAVVEAFESAMSDRMERWSRSLEQSGWEERAGQLDEDFASPASSTPSRPLPEISDHDVRHVLRRPVDESIEDVLTAFDTVDQLDADSFLPPQVKGESAARRVAVTLTTQALVSCEVDPQWAAGQSVVRLNQALNEALNNAREKVSSAESPGAAGVANLHVGGLMNEFLAIIKNPQHFRD</sequence>
<name>A0A0A0NEX8_STRRN</name>
<gene>
    <name evidence="2" type="ORF">D3C57_128245</name>
</gene>
<dbReference type="Gene3D" id="3.30.1310.10">
    <property type="entry name" value="Nucleoid-associated protein YbaB-like domain"/>
    <property type="match status" value="1"/>
</dbReference>
<dbReference type="eggNOG" id="ENOG50349YN">
    <property type="taxonomic scope" value="Bacteria"/>
</dbReference>
<dbReference type="HOGENOM" id="CLU_101261_0_0_11"/>
<evidence type="ECO:0000313" key="3">
    <source>
        <dbReference type="Proteomes" id="UP000281594"/>
    </source>
</evidence>
<protein>
    <recommendedName>
        <fullName evidence="4">YbaB/EbfC DNA-binding family protein</fullName>
    </recommendedName>
</protein>
<evidence type="ECO:0008006" key="4">
    <source>
        <dbReference type="Google" id="ProtNLM"/>
    </source>
</evidence>
<comment type="caution">
    <text evidence="2">The sequence shown here is derived from an EMBL/GenBank/DDBJ whole genome shotgun (WGS) entry which is preliminary data.</text>
</comment>
<accession>A0A0A0NEX8</accession>
<dbReference type="InterPro" id="IPR036894">
    <property type="entry name" value="YbaB-like_sf"/>
</dbReference>
<dbReference type="Proteomes" id="UP000281594">
    <property type="component" value="Unassembled WGS sequence"/>
</dbReference>
<dbReference type="KEGG" id="src:M271_15355"/>
<proteinExistence type="predicted"/>
<dbReference type="AlphaFoldDB" id="A0A0A0NEX8"/>
<dbReference type="EMBL" id="QYCY01000001">
    <property type="protein sequence ID" value="RLV82352.1"/>
    <property type="molecule type" value="Genomic_DNA"/>
</dbReference>
<evidence type="ECO:0000313" key="2">
    <source>
        <dbReference type="EMBL" id="RLV82352.1"/>
    </source>
</evidence>
<feature type="coiled-coil region" evidence="1">
    <location>
        <begin position="2"/>
        <end position="29"/>
    </location>
</feature>
<reference evidence="2 3" key="1">
    <citation type="journal article" date="2018" name="J. Biol. Chem.">
        <title>Discovery of the actinoplanic acid pathway in Streptomyces rapamycinicus reveals a genetically conserved synergism with rapamycin.</title>
        <authorList>
            <person name="Mrak P."/>
            <person name="Krastel P."/>
            <person name="Pivk Lukancic P."/>
            <person name="Tao J."/>
            <person name="Pistorius D."/>
            <person name="Moore C.M."/>
        </authorList>
    </citation>
    <scope>NUCLEOTIDE SEQUENCE [LARGE SCALE GENOMIC DNA]</scope>
    <source>
        <strain evidence="2 3">NRRL 5491</strain>
    </source>
</reference>
<evidence type="ECO:0000256" key="1">
    <source>
        <dbReference type="SAM" id="Coils"/>
    </source>
</evidence>
<organism evidence="2 3">
    <name type="scientific">Streptomyces rapamycinicus (strain ATCC 29253 / DSM 41530 / NRRL 5491 / AYB-994)</name>
    <name type="common">Streptomyces hygroscopicus (strain ATCC 29253)</name>
    <dbReference type="NCBI Taxonomy" id="1343740"/>
    <lineage>
        <taxon>Bacteria</taxon>
        <taxon>Bacillati</taxon>
        <taxon>Actinomycetota</taxon>
        <taxon>Actinomycetes</taxon>
        <taxon>Kitasatosporales</taxon>
        <taxon>Streptomycetaceae</taxon>
        <taxon>Streptomyces</taxon>
        <taxon>Streptomyces violaceusniger group</taxon>
    </lineage>
</organism>
<dbReference type="RefSeq" id="WP_020868071.1">
    <property type="nucleotide sequence ID" value="NC_022785.1"/>
</dbReference>
<keyword evidence="1" id="KW-0175">Coiled coil</keyword>
<dbReference type="STRING" id="1343740.M271_15355"/>